<proteinExistence type="predicted"/>
<accession>A0A0Q2MER6</accession>
<dbReference type="Proteomes" id="UP000051677">
    <property type="component" value="Unassembled WGS sequence"/>
</dbReference>
<dbReference type="AlphaFoldDB" id="A0A0Q2MER6"/>
<reference evidence="1 2" key="1">
    <citation type="submission" date="2015-10" db="EMBL/GenBank/DDBJ databases">
        <title>Mycobacterium gordonae draft genome assembly.</title>
        <authorList>
            <person name="Ustinova V."/>
            <person name="Smirnova T."/>
            <person name="Blagodatskikh K."/>
            <person name="Varlamov D."/>
            <person name="Larionova E."/>
            <person name="Chernousova L."/>
        </authorList>
    </citation>
    <scope>NUCLEOTIDE SEQUENCE [LARGE SCALE GENOMIC DNA]</scope>
    <source>
        <strain evidence="1 2">CTRI 14-8773</strain>
    </source>
</reference>
<evidence type="ECO:0000313" key="2">
    <source>
        <dbReference type="Proteomes" id="UP000051677"/>
    </source>
</evidence>
<sequence>MTREERSVSPDGRYVLYADSFEARAFQWVDTPELLDATTGSTVLKLTDDCWHLDSASWRSRSVLEMRLRHFPDGVPCYSVLVDCGQLTASVDGVEARPLDQVDGLLRDALAAQ</sequence>
<dbReference type="EMBL" id="LKTM01000223">
    <property type="protein sequence ID" value="KQH78343.1"/>
    <property type="molecule type" value="Genomic_DNA"/>
</dbReference>
<organism evidence="1 2">
    <name type="scientific">Mycobacterium gordonae</name>
    <dbReference type="NCBI Taxonomy" id="1778"/>
    <lineage>
        <taxon>Bacteria</taxon>
        <taxon>Bacillati</taxon>
        <taxon>Actinomycetota</taxon>
        <taxon>Actinomycetes</taxon>
        <taxon>Mycobacteriales</taxon>
        <taxon>Mycobacteriaceae</taxon>
        <taxon>Mycobacterium</taxon>
    </lineage>
</organism>
<comment type="caution">
    <text evidence="1">The sequence shown here is derived from an EMBL/GenBank/DDBJ whole genome shotgun (WGS) entry which is preliminary data.</text>
</comment>
<evidence type="ECO:0000313" key="1">
    <source>
        <dbReference type="EMBL" id="KQH78343.1"/>
    </source>
</evidence>
<protein>
    <submittedName>
        <fullName evidence="1">Uncharacterized protein</fullName>
    </submittedName>
</protein>
<gene>
    <name evidence="1" type="ORF">AO501_03050</name>
</gene>
<name>A0A0Q2MER6_MYCGO</name>